<keyword evidence="4" id="KW-0472">Membrane</keyword>
<dbReference type="Proteomes" id="UP000632125">
    <property type="component" value="Unassembled WGS sequence"/>
</dbReference>
<proteinExistence type="predicted"/>
<dbReference type="EMBL" id="JACXIY010000017">
    <property type="protein sequence ID" value="MBD2870044.1"/>
    <property type="molecule type" value="Genomic_DNA"/>
</dbReference>
<keyword evidence="2" id="KW-0238">DNA-binding</keyword>
<keyword evidence="7" id="KW-1185">Reference proteome</keyword>
<gene>
    <name evidence="6" type="ORF">IDH41_15755</name>
</gene>
<dbReference type="SUPFAM" id="SSF46689">
    <property type="entry name" value="Homeodomain-like"/>
    <property type="match status" value="1"/>
</dbReference>
<accession>A0A927CL47</accession>
<dbReference type="PANTHER" id="PTHR43280">
    <property type="entry name" value="ARAC-FAMILY TRANSCRIPTIONAL REGULATOR"/>
    <property type="match status" value="1"/>
</dbReference>
<sequence length="730" mass="83260">MEKEVTAGNMSMLEQSKEILDSRMEEINVIVQQLASDTRIARLLSVRDPFAGTNTFQILDTHKNLYNYALSNSFMTDYFVFFRNSELVLTPGGTYRFQEFYDHVLSYDRYGYDEWRRMMLGKFHNRDYLPAEDVQVRGMSRKAITYVQSLGYPGNPQGEVVVLIDGKEIEKLFKGLDSSEGEAFIVDEQGRIVSSLSPHSSFLPIDASKLEGARGVVEQAAGSTDMTITYIKSSNNGWTYLVTQPTRIFLKKVLYIQKITFTATFIFLLLGTLAAYILAYKNSKPIRNILNLILERSGAGHNRRDAYRFIGETVTGLIDNNLKLKAEIDKQIPLLRAASLQRLLNGGFLSVEEAKAMLEHVGIKLDDRSFVVSLLYVKPSVSDYNDHSLDELDIWRVLTKQIVEDAALDEALCFNTNEDHFAILFICRSSENNFRERVEKKTETIAALFRDRLNRSPINGLGGLAESLTGISRSFEQAKQALNYLVWQNREGFIWFDQLPGDNGSYYYPLDMEIRLMNLAKAGDEAEAMRLLEEMRKENFENRKLSYAIAQLFLYEMWGSVLKLLPQLELSHDGVLRSMNRIGEDVVSFEELESNYGSITLAYRWICGTVNEYKKSQNGKLLEKIVALLNESYMHDDLCLEAAADRLRISKVYLSQFFKEQTGVNFSDYLENLRMERAKSLLLQTNLAVGEIAYRVGYSSSNTFCRAFKRINGVSATAFKQSQGLQFINS</sequence>
<dbReference type="InterPro" id="IPR018060">
    <property type="entry name" value="HTH_AraC"/>
</dbReference>
<comment type="caution">
    <text evidence="6">The sequence shown here is derived from an EMBL/GenBank/DDBJ whole genome shotgun (WGS) entry which is preliminary data.</text>
</comment>
<feature type="domain" description="HTH araC/xylS-type" evidence="5">
    <location>
        <begin position="623"/>
        <end position="722"/>
    </location>
</feature>
<dbReference type="InterPro" id="IPR041522">
    <property type="entry name" value="CdaR_GGDEF"/>
</dbReference>
<reference evidence="6" key="1">
    <citation type="submission" date="2020-09" db="EMBL/GenBank/DDBJ databases">
        <title>A novel bacterium of genus Paenibacillus, isolated from South China Sea.</title>
        <authorList>
            <person name="Huang H."/>
            <person name="Mo K."/>
            <person name="Hu Y."/>
        </authorList>
    </citation>
    <scope>NUCLEOTIDE SEQUENCE</scope>
    <source>
        <strain evidence="6">IB182493</strain>
    </source>
</reference>
<evidence type="ECO:0000256" key="4">
    <source>
        <dbReference type="SAM" id="Phobius"/>
    </source>
</evidence>
<dbReference type="InterPro" id="IPR018062">
    <property type="entry name" value="HTH_AraC-typ_CS"/>
</dbReference>
<dbReference type="GO" id="GO:0043565">
    <property type="term" value="F:sequence-specific DNA binding"/>
    <property type="evidence" value="ECO:0007669"/>
    <property type="project" value="InterPro"/>
</dbReference>
<keyword evidence="3" id="KW-0804">Transcription</keyword>
<feature type="transmembrane region" description="Helical" evidence="4">
    <location>
        <begin position="259"/>
        <end position="279"/>
    </location>
</feature>
<dbReference type="SMART" id="SM00342">
    <property type="entry name" value="HTH_ARAC"/>
    <property type="match status" value="1"/>
</dbReference>
<keyword evidence="4" id="KW-0812">Transmembrane</keyword>
<name>A0A927CL47_9BACL</name>
<dbReference type="RefSeq" id="WP_190862640.1">
    <property type="nucleotide sequence ID" value="NZ_JACXIY010000017.1"/>
</dbReference>
<dbReference type="Pfam" id="PF12833">
    <property type="entry name" value="HTH_18"/>
    <property type="match status" value="1"/>
</dbReference>
<dbReference type="InterPro" id="IPR009057">
    <property type="entry name" value="Homeodomain-like_sf"/>
</dbReference>
<dbReference type="PROSITE" id="PS01124">
    <property type="entry name" value="HTH_ARAC_FAMILY_2"/>
    <property type="match status" value="1"/>
</dbReference>
<dbReference type="GO" id="GO:0003700">
    <property type="term" value="F:DNA-binding transcription factor activity"/>
    <property type="evidence" value="ECO:0007669"/>
    <property type="project" value="InterPro"/>
</dbReference>
<evidence type="ECO:0000313" key="7">
    <source>
        <dbReference type="Proteomes" id="UP000632125"/>
    </source>
</evidence>
<evidence type="ECO:0000313" key="6">
    <source>
        <dbReference type="EMBL" id="MBD2870044.1"/>
    </source>
</evidence>
<evidence type="ECO:0000256" key="3">
    <source>
        <dbReference type="ARBA" id="ARBA00023163"/>
    </source>
</evidence>
<dbReference type="PROSITE" id="PS00041">
    <property type="entry name" value="HTH_ARAC_FAMILY_1"/>
    <property type="match status" value="1"/>
</dbReference>
<organism evidence="6 7">
    <name type="scientific">Paenibacillus arenilitoris</name>
    <dbReference type="NCBI Taxonomy" id="2772299"/>
    <lineage>
        <taxon>Bacteria</taxon>
        <taxon>Bacillati</taxon>
        <taxon>Bacillota</taxon>
        <taxon>Bacilli</taxon>
        <taxon>Bacillales</taxon>
        <taxon>Paenibacillaceae</taxon>
        <taxon>Paenibacillus</taxon>
    </lineage>
</organism>
<protein>
    <submittedName>
        <fullName evidence="6">Helix-turn-helix domain-containing protein</fullName>
    </submittedName>
</protein>
<dbReference type="AlphaFoldDB" id="A0A927CL47"/>
<evidence type="ECO:0000256" key="2">
    <source>
        <dbReference type="ARBA" id="ARBA00023125"/>
    </source>
</evidence>
<evidence type="ECO:0000259" key="5">
    <source>
        <dbReference type="PROSITE" id="PS01124"/>
    </source>
</evidence>
<dbReference type="PANTHER" id="PTHR43280:SF10">
    <property type="entry name" value="REGULATORY PROTEIN POCR"/>
    <property type="match status" value="1"/>
</dbReference>
<evidence type="ECO:0000256" key="1">
    <source>
        <dbReference type="ARBA" id="ARBA00023015"/>
    </source>
</evidence>
<dbReference type="Pfam" id="PF17853">
    <property type="entry name" value="GGDEF_2"/>
    <property type="match status" value="1"/>
</dbReference>
<keyword evidence="1" id="KW-0805">Transcription regulation</keyword>
<keyword evidence="4" id="KW-1133">Transmembrane helix</keyword>
<dbReference type="Gene3D" id="1.10.10.60">
    <property type="entry name" value="Homeodomain-like"/>
    <property type="match status" value="2"/>
</dbReference>